<evidence type="ECO:0000313" key="1">
    <source>
        <dbReference type="EMBL" id="JAS08745.1"/>
    </source>
</evidence>
<reference evidence="1" key="1">
    <citation type="submission" date="2015-12" db="EMBL/GenBank/DDBJ databases">
        <title>De novo transcriptome assembly of four potential Pierce s Disease insect vectors from Arizona vineyards.</title>
        <authorList>
            <person name="Tassone E.E."/>
        </authorList>
    </citation>
    <scope>NUCLEOTIDE SEQUENCE</scope>
</reference>
<accession>A0A1B6C668</accession>
<gene>
    <name evidence="1" type="ORF">g.25616</name>
</gene>
<protein>
    <submittedName>
        <fullName evidence="1">Uncharacterized protein</fullName>
    </submittedName>
</protein>
<proteinExistence type="predicted"/>
<sequence length="106" mass="12144">MPFNDVQLIVEFMLFYRSNYHIDSENWKGLERSKVLVNNNVIVLFKQLLYYLNTSLSFLADFLGISSSTHCGRLTCWICGESSGLNAESRAGYVAYIQTVLCINFK</sequence>
<dbReference type="AlphaFoldDB" id="A0A1B6C668"/>
<organism evidence="1">
    <name type="scientific">Clastoptera arizonana</name>
    <name type="common">Arizona spittle bug</name>
    <dbReference type="NCBI Taxonomy" id="38151"/>
    <lineage>
        <taxon>Eukaryota</taxon>
        <taxon>Metazoa</taxon>
        <taxon>Ecdysozoa</taxon>
        <taxon>Arthropoda</taxon>
        <taxon>Hexapoda</taxon>
        <taxon>Insecta</taxon>
        <taxon>Pterygota</taxon>
        <taxon>Neoptera</taxon>
        <taxon>Paraneoptera</taxon>
        <taxon>Hemiptera</taxon>
        <taxon>Auchenorrhyncha</taxon>
        <taxon>Cercopoidea</taxon>
        <taxon>Clastopteridae</taxon>
        <taxon>Clastoptera</taxon>
    </lineage>
</organism>
<dbReference type="EMBL" id="GEDC01028553">
    <property type="protein sequence ID" value="JAS08745.1"/>
    <property type="molecule type" value="Transcribed_RNA"/>
</dbReference>
<name>A0A1B6C668_9HEMI</name>